<feature type="transmembrane region" description="Helical" evidence="1">
    <location>
        <begin position="7"/>
        <end position="27"/>
    </location>
</feature>
<keyword evidence="1" id="KW-0812">Transmembrane</keyword>
<name>A0A2P2MIQ4_RHIMU</name>
<organism evidence="2">
    <name type="scientific">Rhizophora mucronata</name>
    <name type="common">Asiatic mangrove</name>
    <dbReference type="NCBI Taxonomy" id="61149"/>
    <lineage>
        <taxon>Eukaryota</taxon>
        <taxon>Viridiplantae</taxon>
        <taxon>Streptophyta</taxon>
        <taxon>Embryophyta</taxon>
        <taxon>Tracheophyta</taxon>
        <taxon>Spermatophyta</taxon>
        <taxon>Magnoliopsida</taxon>
        <taxon>eudicotyledons</taxon>
        <taxon>Gunneridae</taxon>
        <taxon>Pentapetalae</taxon>
        <taxon>rosids</taxon>
        <taxon>fabids</taxon>
        <taxon>Malpighiales</taxon>
        <taxon>Rhizophoraceae</taxon>
        <taxon>Rhizophora</taxon>
    </lineage>
</organism>
<sequence length="39" mass="4635">MFSQLRLFYLLSIGFFVFTLTVILDAFDLDFFSFVSFLL</sequence>
<reference evidence="2" key="1">
    <citation type="submission" date="2018-02" db="EMBL/GenBank/DDBJ databases">
        <title>Rhizophora mucronata_Transcriptome.</title>
        <authorList>
            <person name="Meera S.P."/>
            <person name="Sreeshan A."/>
            <person name="Augustine A."/>
        </authorList>
    </citation>
    <scope>NUCLEOTIDE SEQUENCE</scope>
    <source>
        <tissue evidence="2">Leaf</tissue>
    </source>
</reference>
<proteinExistence type="predicted"/>
<keyword evidence="1" id="KW-0472">Membrane</keyword>
<dbReference type="EMBL" id="GGEC01049611">
    <property type="protein sequence ID" value="MBX30095.1"/>
    <property type="molecule type" value="Transcribed_RNA"/>
</dbReference>
<keyword evidence="1" id="KW-1133">Transmembrane helix</keyword>
<accession>A0A2P2MIQ4</accession>
<dbReference type="AlphaFoldDB" id="A0A2P2MIQ4"/>
<evidence type="ECO:0000256" key="1">
    <source>
        <dbReference type="SAM" id="Phobius"/>
    </source>
</evidence>
<protein>
    <submittedName>
        <fullName evidence="2">Uncharacterized protein</fullName>
    </submittedName>
</protein>
<evidence type="ECO:0000313" key="2">
    <source>
        <dbReference type="EMBL" id="MBX30095.1"/>
    </source>
</evidence>